<dbReference type="PANTHER" id="PTHR16222:SF24">
    <property type="entry name" value="ADP-RIBOSYLHYDROLASE ARH3"/>
    <property type="match status" value="1"/>
</dbReference>
<keyword evidence="3" id="KW-0479">Metal-binding</keyword>
<keyword evidence="3" id="KW-0460">Magnesium</keyword>
<proteinExistence type="inferred from homology"/>
<evidence type="ECO:0000256" key="2">
    <source>
        <dbReference type="ARBA" id="ARBA00022801"/>
    </source>
</evidence>
<organism evidence="4 5">
    <name type="scientific">Desulfatitalea alkaliphila</name>
    <dbReference type="NCBI Taxonomy" id="2929485"/>
    <lineage>
        <taxon>Bacteria</taxon>
        <taxon>Pseudomonadati</taxon>
        <taxon>Thermodesulfobacteriota</taxon>
        <taxon>Desulfobacteria</taxon>
        <taxon>Desulfobacterales</taxon>
        <taxon>Desulfosarcinaceae</taxon>
        <taxon>Desulfatitalea</taxon>
    </lineage>
</organism>
<sequence length="320" mass="34520">MYLDLQLKKKQMKEITKAKGVLYGLAIGDALGWPTEFLKLDQIKSRYGPQGITELPDPALFTDDTQMSIAVARALLLSGEKDIDDIMAALREEFIQWLHAPDNNRAPGNACLQGVANLERGIHWSRSGVPRSKGCGSAMRAAPIGYLYQHDPQKLKSTASASGICTHGHPTADAACIGAAYLVKLALDGTDPQQVVPELLAFTAGISAEFDRAILKINRCLAWEDSHKALSHLGEGWVGEEAVALALYCFLRHPEDYRAVVTLGANTNGDSDSIACIAGAISGAYLGVSAIPPDWIRKIEKSDYLGNLADGLARKKGFFL</sequence>
<dbReference type="Proteomes" id="UP001165427">
    <property type="component" value="Unassembled WGS sequence"/>
</dbReference>
<name>A0AA41UKE3_9BACT</name>
<dbReference type="InterPro" id="IPR050792">
    <property type="entry name" value="ADP-ribosylglycohydrolase"/>
</dbReference>
<feature type="binding site" evidence="3">
    <location>
        <position position="272"/>
    </location>
    <ligand>
        <name>Mg(2+)</name>
        <dbReference type="ChEBI" id="CHEBI:18420"/>
        <label>1</label>
    </ligand>
</feature>
<comment type="caution">
    <text evidence="4">The sequence shown here is derived from an EMBL/GenBank/DDBJ whole genome shotgun (WGS) entry which is preliminary data.</text>
</comment>
<comment type="similarity">
    <text evidence="1">Belongs to the ADP-ribosylglycohydrolase family.</text>
</comment>
<keyword evidence="5" id="KW-1185">Reference proteome</keyword>
<feature type="binding site" evidence="3">
    <location>
        <position position="273"/>
    </location>
    <ligand>
        <name>Mg(2+)</name>
        <dbReference type="ChEBI" id="CHEBI:18420"/>
        <label>1</label>
    </ligand>
</feature>
<keyword evidence="2" id="KW-0378">Hydrolase</keyword>
<protein>
    <submittedName>
        <fullName evidence="4">ADP-ribosylglycohydrolase family protein</fullName>
    </submittedName>
</protein>
<feature type="binding site" evidence="3">
    <location>
        <position position="63"/>
    </location>
    <ligand>
        <name>Mg(2+)</name>
        <dbReference type="ChEBI" id="CHEBI:18420"/>
        <label>1</label>
    </ligand>
</feature>
<dbReference type="Pfam" id="PF03747">
    <property type="entry name" value="ADP_ribosyl_GH"/>
    <property type="match status" value="1"/>
</dbReference>
<evidence type="ECO:0000313" key="5">
    <source>
        <dbReference type="Proteomes" id="UP001165427"/>
    </source>
</evidence>
<dbReference type="AlphaFoldDB" id="A0AA41UKE3"/>
<dbReference type="GO" id="GO:0046872">
    <property type="term" value="F:metal ion binding"/>
    <property type="evidence" value="ECO:0007669"/>
    <property type="project" value="UniProtKB-KW"/>
</dbReference>
<evidence type="ECO:0000256" key="1">
    <source>
        <dbReference type="ARBA" id="ARBA00010702"/>
    </source>
</evidence>
<gene>
    <name evidence="4" type="ORF">MRX98_12300</name>
</gene>
<evidence type="ECO:0000256" key="3">
    <source>
        <dbReference type="PIRSR" id="PIRSR605502-1"/>
    </source>
</evidence>
<reference evidence="4" key="1">
    <citation type="submission" date="2022-04" db="EMBL/GenBank/DDBJ databases">
        <title>Desulfatitalea alkaliphila sp. nov., a novel anaerobic sulfate-reducing bacterium isolated from terrestrial mud volcano, Taman Peninsula, Russia.</title>
        <authorList>
            <person name="Khomyakova M.A."/>
            <person name="Merkel A.Y."/>
            <person name="Slobodkin A.I."/>
        </authorList>
    </citation>
    <scope>NUCLEOTIDE SEQUENCE</scope>
    <source>
        <strain evidence="4">M08but</strain>
    </source>
</reference>
<evidence type="ECO:0000313" key="4">
    <source>
        <dbReference type="EMBL" id="MCJ8501357.1"/>
    </source>
</evidence>
<dbReference type="GO" id="GO:0016787">
    <property type="term" value="F:hydrolase activity"/>
    <property type="evidence" value="ECO:0007669"/>
    <property type="project" value="UniProtKB-KW"/>
</dbReference>
<dbReference type="InterPro" id="IPR036705">
    <property type="entry name" value="Ribosyl_crysJ1_sf"/>
</dbReference>
<dbReference type="PANTHER" id="PTHR16222">
    <property type="entry name" value="ADP-RIBOSYLGLYCOHYDROLASE"/>
    <property type="match status" value="1"/>
</dbReference>
<feature type="binding site" evidence="3">
    <location>
        <position position="62"/>
    </location>
    <ligand>
        <name>Mg(2+)</name>
        <dbReference type="ChEBI" id="CHEBI:18420"/>
        <label>1</label>
    </ligand>
</feature>
<dbReference type="InterPro" id="IPR005502">
    <property type="entry name" value="Ribosyl_crysJ1"/>
</dbReference>
<dbReference type="Gene3D" id="1.10.4080.10">
    <property type="entry name" value="ADP-ribosylation/Crystallin J1"/>
    <property type="match status" value="1"/>
</dbReference>
<dbReference type="RefSeq" id="WP_246908760.1">
    <property type="nucleotide sequence ID" value="NZ_JALJRB010000013.1"/>
</dbReference>
<feature type="binding site" evidence="3">
    <location>
        <position position="64"/>
    </location>
    <ligand>
        <name>Mg(2+)</name>
        <dbReference type="ChEBI" id="CHEBI:18420"/>
        <label>1</label>
    </ligand>
</feature>
<feature type="binding site" evidence="3">
    <location>
        <position position="270"/>
    </location>
    <ligand>
        <name>Mg(2+)</name>
        <dbReference type="ChEBI" id="CHEBI:18420"/>
        <label>1</label>
    </ligand>
</feature>
<accession>A0AA41UKE3</accession>
<dbReference type="EMBL" id="JALJRB010000013">
    <property type="protein sequence ID" value="MCJ8501357.1"/>
    <property type="molecule type" value="Genomic_DNA"/>
</dbReference>
<comment type="cofactor">
    <cofactor evidence="3">
        <name>Mg(2+)</name>
        <dbReference type="ChEBI" id="CHEBI:18420"/>
    </cofactor>
    <text evidence="3">Binds 2 magnesium ions per subunit.</text>
</comment>
<dbReference type="SUPFAM" id="SSF101478">
    <property type="entry name" value="ADP-ribosylglycohydrolase"/>
    <property type="match status" value="1"/>
</dbReference>